<keyword evidence="3" id="KW-0964">Secreted</keyword>
<dbReference type="RefSeq" id="WP_084158571.1">
    <property type="nucleotide sequence ID" value="NZ_AP028867.1"/>
</dbReference>
<dbReference type="OrthoDB" id="9926002at2"/>
<protein>
    <submittedName>
        <fullName evidence="6">ComC/BlpC family peptide pheromone/bacteriocin</fullName>
    </submittedName>
</protein>
<evidence type="ECO:0000256" key="3">
    <source>
        <dbReference type="ARBA" id="ARBA00022525"/>
    </source>
</evidence>
<dbReference type="NCBIfam" id="TIGR01847">
    <property type="entry name" value="bacteriocin_sig"/>
    <property type="match status" value="1"/>
</dbReference>
<dbReference type="InterPro" id="IPR004288">
    <property type="entry name" value="Competence_ComC"/>
</dbReference>
<dbReference type="AlphaFoldDB" id="A0A4Y8KXN2"/>
<dbReference type="Proteomes" id="UP000297861">
    <property type="component" value="Unassembled WGS sequence"/>
</dbReference>
<gene>
    <name evidence="6" type="ORF">E2605_13895</name>
</gene>
<keyword evidence="5" id="KW-0178">Competence</keyword>
<evidence type="ECO:0000256" key="2">
    <source>
        <dbReference type="ARBA" id="ARBA00009039"/>
    </source>
</evidence>
<accession>A0A4Y8KXN2</accession>
<organism evidence="6 7">
    <name type="scientific">Dysgonomonas capnocytophagoides</name>
    <dbReference type="NCBI Taxonomy" id="45254"/>
    <lineage>
        <taxon>Bacteria</taxon>
        <taxon>Pseudomonadati</taxon>
        <taxon>Bacteroidota</taxon>
        <taxon>Bacteroidia</taxon>
        <taxon>Bacteroidales</taxon>
        <taxon>Dysgonomonadaceae</taxon>
        <taxon>Dysgonomonas</taxon>
    </lineage>
</organism>
<evidence type="ECO:0000256" key="5">
    <source>
        <dbReference type="ARBA" id="ARBA00023287"/>
    </source>
</evidence>
<dbReference type="GO" id="GO:0005186">
    <property type="term" value="F:pheromone activity"/>
    <property type="evidence" value="ECO:0007669"/>
    <property type="project" value="InterPro"/>
</dbReference>
<keyword evidence="4" id="KW-0588">Pheromone</keyword>
<dbReference type="InterPro" id="IPR010133">
    <property type="entry name" value="Bacteriocin_signal_seq"/>
</dbReference>
<dbReference type="EMBL" id="SOML01000009">
    <property type="protein sequence ID" value="TFD94908.1"/>
    <property type="molecule type" value="Genomic_DNA"/>
</dbReference>
<comment type="similarity">
    <text evidence="2">Belongs to the ComC family.</text>
</comment>
<reference evidence="6 7" key="1">
    <citation type="submission" date="2019-03" db="EMBL/GenBank/DDBJ databases">
        <title>San Antonio Military Medical Center submission to MRSN (WRAIR), pending publication.</title>
        <authorList>
            <person name="Blyth D.M."/>
            <person name="Mccarthy S.L."/>
            <person name="Schall S.E."/>
            <person name="Stam J.A."/>
            <person name="Ong A.C."/>
            <person name="Mcgann P.T."/>
        </authorList>
    </citation>
    <scope>NUCLEOTIDE SEQUENCE [LARGE SCALE GENOMIC DNA]</scope>
    <source>
        <strain evidence="6 7">MRSN571793</strain>
    </source>
</reference>
<evidence type="ECO:0000256" key="4">
    <source>
        <dbReference type="ARBA" id="ARBA00023044"/>
    </source>
</evidence>
<evidence type="ECO:0000313" key="7">
    <source>
        <dbReference type="Proteomes" id="UP000297861"/>
    </source>
</evidence>
<dbReference type="Pfam" id="PF03047">
    <property type="entry name" value="ComC"/>
    <property type="match status" value="1"/>
</dbReference>
<comment type="function">
    <text evidence="1">Acts as a pheromone, induces cells to develop competence for genetic transformation.</text>
</comment>
<comment type="caution">
    <text evidence="6">The sequence shown here is derived from an EMBL/GenBank/DDBJ whole genome shotgun (WGS) entry which is preliminary data.</text>
</comment>
<evidence type="ECO:0000256" key="1">
    <source>
        <dbReference type="ARBA" id="ARBA00002667"/>
    </source>
</evidence>
<keyword evidence="7" id="KW-1185">Reference proteome</keyword>
<sequence length="39" mass="4413">MKKTGLNNFKQLNAKELNKIQGGIKYYIEINGSVVVVEM</sequence>
<proteinExistence type="inferred from homology"/>
<name>A0A4Y8KXN2_9BACT</name>
<evidence type="ECO:0000313" key="6">
    <source>
        <dbReference type="EMBL" id="TFD94908.1"/>
    </source>
</evidence>